<gene>
    <name evidence="2" type="ORF">HNQ67_000597</name>
</gene>
<evidence type="ECO:0000313" key="2">
    <source>
        <dbReference type="EMBL" id="MBB5291101.1"/>
    </source>
</evidence>
<evidence type="ECO:0000256" key="1">
    <source>
        <dbReference type="SAM" id="MobiDB-lite"/>
    </source>
</evidence>
<dbReference type="AlphaFoldDB" id="A0A7W8HWD7"/>
<organism evidence="2 3">
    <name type="scientific">Brevundimonas basaltis</name>
    <dbReference type="NCBI Taxonomy" id="472166"/>
    <lineage>
        <taxon>Bacteria</taxon>
        <taxon>Pseudomonadati</taxon>
        <taxon>Pseudomonadota</taxon>
        <taxon>Alphaproteobacteria</taxon>
        <taxon>Caulobacterales</taxon>
        <taxon>Caulobacteraceae</taxon>
        <taxon>Brevundimonas</taxon>
    </lineage>
</organism>
<reference evidence="2 3" key="1">
    <citation type="submission" date="2020-08" db="EMBL/GenBank/DDBJ databases">
        <title>Genomic Encyclopedia of Type Strains, Phase IV (KMG-IV): sequencing the most valuable type-strain genomes for metagenomic binning, comparative biology and taxonomic classification.</title>
        <authorList>
            <person name="Goeker M."/>
        </authorList>
    </citation>
    <scope>NUCLEOTIDE SEQUENCE [LARGE SCALE GENOMIC DNA]</scope>
    <source>
        <strain evidence="2 3">DSM 25335</strain>
    </source>
</reference>
<sequence>MTHSADAAAGLVVGGQGGPESELLEDGQEEVFSRTEVETGRIEHRAEAGSCEDAPVGRPRA</sequence>
<evidence type="ECO:0000313" key="3">
    <source>
        <dbReference type="Proteomes" id="UP000566663"/>
    </source>
</evidence>
<protein>
    <submittedName>
        <fullName evidence="2">Uncharacterized protein</fullName>
    </submittedName>
</protein>
<feature type="region of interest" description="Disordered" evidence="1">
    <location>
        <begin position="1"/>
        <end position="61"/>
    </location>
</feature>
<dbReference type="Proteomes" id="UP000566663">
    <property type="component" value="Unassembled WGS sequence"/>
</dbReference>
<comment type="caution">
    <text evidence="2">The sequence shown here is derived from an EMBL/GenBank/DDBJ whole genome shotgun (WGS) entry which is preliminary data.</text>
</comment>
<keyword evidence="3" id="KW-1185">Reference proteome</keyword>
<proteinExistence type="predicted"/>
<feature type="compositionally biased region" description="Low complexity" evidence="1">
    <location>
        <begin position="1"/>
        <end position="11"/>
    </location>
</feature>
<feature type="compositionally biased region" description="Basic and acidic residues" evidence="1">
    <location>
        <begin position="31"/>
        <end position="47"/>
    </location>
</feature>
<dbReference type="RefSeq" id="WP_183252172.1">
    <property type="nucleotide sequence ID" value="NZ_BAAAFF010000004.1"/>
</dbReference>
<dbReference type="EMBL" id="JACHFZ010000001">
    <property type="protein sequence ID" value="MBB5291101.1"/>
    <property type="molecule type" value="Genomic_DNA"/>
</dbReference>
<name>A0A7W8HWD7_9CAUL</name>
<accession>A0A7W8HWD7</accession>